<dbReference type="GO" id="GO:0030968">
    <property type="term" value="P:endoplasmic reticulum unfolded protein response"/>
    <property type="evidence" value="ECO:0007669"/>
    <property type="project" value="TreeGrafter"/>
</dbReference>
<dbReference type="PANTHER" id="PTHR45639">
    <property type="entry name" value="HSC70CB, ISOFORM G-RELATED"/>
    <property type="match status" value="1"/>
</dbReference>
<dbReference type="GO" id="GO:0140662">
    <property type="term" value="F:ATP-dependent protein folding chaperone"/>
    <property type="evidence" value="ECO:0007669"/>
    <property type="project" value="InterPro"/>
</dbReference>
<evidence type="ECO:0000256" key="3">
    <source>
        <dbReference type="ARBA" id="ARBA00022840"/>
    </source>
</evidence>
<sequence length="126" mass="14369">MLKCQEIKHDLEAFNEVDLYVDDFDINSDAIIKITRAEFRELSDEILVRLNAKITEALDNLSLTPSQINYVLQVGGGCRMAMVKNLLKNIFPHAQHRSTVDPDWAVAYGASLYCCHLKDQNMKNQL</sequence>
<dbReference type="Pfam" id="PF00012">
    <property type="entry name" value="HSP70"/>
    <property type="match status" value="1"/>
</dbReference>
<evidence type="ECO:0000256" key="5">
    <source>
        <dbReference type="ARBA" id="ARBA00040503"/>
    </source>
</evidence>
<dbReference type="WBParaSite" id="PSU_v2.g10973.t1">
    <property type="protein sequence ID" value="PSU_v2.g10973.t1"/>
    <property type="gene ID" value="PSU_v2.g10973"/>
</dbReference>
<evidence type="ECO:0000313" key="7">
    <source>
        <dbReference type="WBParaSite" id="PSU_v2.g10973.t1"/>
    </source>
</evidence>
<dbReference type="InterPro" id="IPR013126">
    <property type="entry name" value="Hsp_70_fam"/>
</dbReference>
<dbReference type="GO" id="GO:0005524">
    <property type="term" value="F:ATP binding"/>
    <property type="evidence" value="ECO:0007669"/>
    <property type="project" value="UniProtKB-KW"/>
</dbReference>
<dbReference type="PANTHER" id="PTHR45639:SF3">
    <property type="entry name" value="HYPOXIA UP-REGULATED PROTEIN 1"/>
    <property type="match status" value="1"/>
</dbReference>
<keyword evidence="6" id="KW-1185">Reference proteome</keyword>
<reference evidence="7" key="1">
    <citation type="submission" date="2022-11" db="UniProtKB">
        <authorList>
            <consortium name="WormBaseParasite"/>
        </authorList>
    </citation>
    <scope>IDENTIFICATION</scope>
</reference>
<dbReference type="Proteomes" id="UP000887577">
    <property type="component" value="Unplaced"/>
</dbReference>
<dbReference type="Gene3D" id="3.30.420.40">
    <property type="match status" value="2"/>
</dbReference>
<dbReference type="Gene3D" id="3.90.640.10">
    <property type="entry name" value="Actin, Chain A, domain 4"/>
    <property type="match status" value="1"/>
</dbReference>
<name>A0A914XWR3_9BILA</name>
<evidence type="ECO:0000256" key="1">
    <source>
        <dbReference type="ARBA" id="ARBA00007381"/>
    </source>
</evidence>
<dbReference type="SUPFAM" id="SSF53067">
    <property type="entry name" value="Actin-like ATPase domain"/>
    <property type="match status" value="1"/>
</dbReference>
<organism evidence="6 7">
    <name type="scientific">Panagrolaimus superbus</name>
    <dbReference type="NCBI Taxonomy" id="310955"/>
    <lineage>
        <taxon>Eukaryota</taxon>
        <taxon>Metazoa</taxon>
        <taxon>Ecdysozoa</taxon>
        <taxon>Nematoda</taxon>
        <taxon>Chromadorea</taxon>
        <taxon>Rhabditida</taxon>
        <taxon>Tylenchina</taxon>
        <taxon>Panagrolaimomorpha</taxon>
        <taxon>Panagrolaimoidea</taxon>
        <taxon>Panagrolaimidae</taxon>
        <taxon>Panagrolaimus</taxon>
    </lineage>
</organism>
<protein>
    <recommendedName>
        <fullName evidence="5">Hypoxia up-regulated protein 1</fullName>
    </recommendedName>
</protein>
<dbReference type="InterPro" id="IPR043129">
    <property type="entry name" value="ATPase_NBD"/>
</dbReference>
<proteinExistence type="inferred from homology"/>
<evidence type="ECO:0000313" key="6">
    <source>
        <dbReference type="Proteomes" id="UP000887577"/>
    </source>
</evidence>
<evidence type="ECO:0000256" key="2">
    <source>
        <dbReference type="ARBA" id="ARBA00022741"/>
    </source>
</evidence>
<accession>A0A914XWR3</accession>
<dbReference type="GO" id="GO:0034663">
    <property type="term" value="C:endoplasmic reticulum chaperone complex"/>
    <property type="evidence" value="ECO:0007669"/>
    <property type="project" value="TreeGrafter"/>
</dbReference>
<evidence type="ECO:0000256" key="4">
    <source>
        <dbReference type="ARBA" id="ARBA00023186"/>
    </source>
</evidence>
<keyword evidence="2" id="KW-0547">Nucleotide-binding</keyword>
<keyword evidence="4" id="KW-0143">Chaperone</keyword>
<comment type="similarity">
    <text evidence="1">Belongs to the heat shock protein 70 family.</text>
</comment>
<dbReference type="AlphaFoldDB" id="A0A914XWR3"/>
<keyword evidence="3" id="KW-0067">ATP-binding</keyword>